<dbReference type="NCBIfam" id="NF041464">
    <property type="entry name" value="HelD_BACSU"/>
    <property type="match status" value="1"/>
</dbReference>
<evidence type="ECO:0000313" key="7">
    <source>
        <dbReference type="EMBL" id="TDY46284.1"/>
    </source>
</evidence>
<reference evidence="7 8" key="1">
    <citation type="submission" date="2019-03" db="EMBL/GenBank/DDBJ databases">
        <title>Genomic Encyclopedia of Type Strains, Phase IV (KMG-IV): sequencing the most valuable type-strain genomes for metagenomic binning, comparative biology and taxonomic classification.</title>
        <authorList>
            <person name="Goeker M."/>
        </authorList>
    </citation>
    <scope>NUCLEOTIDE SEQUENCE [LARGE SCALE GENOMIC DNA]</scope>
    <source>
        <strain evidence="7 8">DSM 17974</strain>
    </source>
</reference>
<dbReference type="InterPro" id="IPR000212">
    <property type="entry name" value="DNA_helicase_UvrD/REP"/>
</dbReference>
<dbReference type="AlphaFoldDB" id="A0A4R8LP14"/>
<dbReference type="SUPFAM" id="SSF52540">
    <property type="entry name" value="P-loop containing nucleoside triphosphate hydrolases"/>
    <property type="match status" value="1"/>
</dbReference>
<dbReference type="Proteomes" id="UP000294581">
    <property type="component" value="Unassembled WGS sequence"/>
</dbReference>
<dbReference type="GO" id="GO:0005829">
    <property type="term" value="C:cytosol"/>
    <property type="evidence" value="ECO:0007669"/>
    <property type="project" value="TreeGrafter"/>
</dbReference>
<protein>
    <submittedName>
        <fullName evidence="7">DNA helicase-2/ATP-dependent DNA helicase PcrA</fullName>
    </submittedName>
</protein>
<organism evidence="7 8">
    <name type="scientific">Alicyclobacillus sacchari</name>
    <dbReference type="NCBI Taxonomy" id="392010"/>
    <lineage>
        <taxon>Bacteria</taxon>
        <taxon>Bacillati</taxon>
        <taxon>Bacillota</taxon>
        <taxon>Bacilli</taxon>
        <taxon>Bacillales</taxon>
        <taxon>Alicyclobacillaceae</taxon>
        <taxon>Alicyclobacillus</taxon>
    </lineage>
</organism>
<dbReference type="GO" id="GO:0016787">
    <property type="term" value="F:hydrolase activity"/>
    <property type="evidence" value="ECO:0007669"/>
    <property type="project" value="UniProtKB-UniRule"/>
</dbReference>
<evidence type="ECO:0000256" key="2">
    <source>
        <dbReference type="ARBA" id="ARBA00022801"/>
    </source>
</evidence>
<evidence type="ECO:0000256" key="3">
    <source>
        <dbReference type="ARBA" id="ARBA00022806"/>
    </source>
</evidence>
<dbReference type="InterPro" id="IPR027417">
    <property type="entry name" value="P-loop_NTPase"/>
</dbReference>
<keyword evidence="1 5" id="KW-0547">Nucleotide-binding</keyword>
<dbReference type="InterPro" id="IPR027785">
    <property type="entry name" value="UvrD-like_helicase_C"/>
</dbReference>
<evidence type="ECO:0000256" key="1">
    <source>
        <dbReference type="ARBA" id="ARBA00022741"/>
    </source>
</evidence>
<comment type="caution">
    <text evidence="7">The sequence shown here is derived from an EMBL/GenBank/DDBJ whole genome shotgun (WGS) entry which is preliminary data.</text>
</comment>
<dbReference type="InterPro" id="IPR014016">
    <property type="entry name" value="UvrD-like_ATP-bd"/>
</dbReference>
<accession>A0A4R8LP14</accession>
<evidence type="ECO:0000313" key="8">
    <source>
        <dbReference type="Proteomes" id="UP000294581"/>
    </source>
</evidence>
<keyword evidence="3 5" id="KW-0347">Helicase</keyword>
<proteinExistence type="predicted"/>
<keyword evidence="2 5" id="KW-0378">Hydrolase</keyword>
<dbReference type="Pfam" id="PF13538">
    <property type="entry name" value="UvrD_C_2"/>
    <property type="match status" value="1"/>
</dbReference>
<dbReference type="GO" id="GO:0003677">
    <property type="term" value="F:DNA binding"/>
    <property type="evidence" value="ECO:0007669"/>
    <property type="project" value="InterPro"/>
</dbReference>
<keyword evidence="4 5" id="KW-0067">ATP-binding</keyword>
<dbReference type="GO" id="GO:0005524">
    <property type="term" value="F:ATP binding"/>
    <property type="evidence" value="ECO:0007669"/>
    <property type="project" value="UniProtKB-UniRule"/>
</dbReference>
<evidence type="ECO:0000256" key="5">
    <source>
        <dbReference type="PROSITE-ProRule" id="PRU00560"/>
    </source>
</evidence>
<feature type="domain" description="UvrD-like helicase ATP-binding" evidence="6">
    <location>
        <begin position="245"/>
        <end position="650"/>
    </location>
</feature>
<dbReference type="Gene3D" id="3.40.50.300">
    <property type="entry name" value="P-loop containing nucleotide triphosphate hydrolases"/>
    <property type="match status" value="2"/>
</dbReference>
<feature type="binding site" evidence="5">
    <location>
        <begin position="266"/>
        <end position="273"/>
    </location>
    <ligand>
        <name>ATP</name>
        <dbReference type="ChEBI" id="CHEBI:30616"/>
    </ligand>
</feature>
<dbReference type="PANTHER" id="PTHR11070">
    <property type="entry name" value="UVRD / RECB / PCRA DNA HELICASE FAMILY MEMBER"/>
    <property type="match status" value="1"/>
</dbReference>
<name>A0A4R8LP14_9BACL</name>
<dbReference type="EMBL" id="SORF01000007">
    <property type="protein sequence ID" value="TDY46284.1"/>
    <property type="molecule type" value="Genomic_DNA"/>
</dbReference>
<evidence type="ECO:0000256" key="4">
    <source>
        <dbReference type="ARBA" id="ARBA00022840"/>
    </source>
</evidence>
<dbReference type="PANTHER" id="PTHR11070:SF17">
    <property type="entry name" value="DNA HELICASE IV"/>
    <property type="match status" value="1"/>
</dbReference>
<keyword evidence="8" id="KW-1185">Reference proteome</keyword>
<sequence length="813" mass="92443">MIAQEVVQPSLGIVEETVDVHLQKEAYPMQDNNQENRHPEWEREQAYVDRVVQKMEAKLIQMQADVSLVRGEVVDIRRHFWDDVTVNVSNPDDLVETHFAIRQQAEILAERERRWHRAAEAAQVLEKQKSTPFFARIDFREQGEADTERVYIGIASFRDEETDDFLVYDWRAPIASVYYDHTPGPVSFAAPRGEIRGEMTLKRQFVIRGGNIFAMFDAGITIGDELLMYALSGRADAKMKNIVATIQREQNRVIRDDTSPVLVVRGAAGSGKTSAALQRAAYLLYKHRGRLQASQMLLFSPNPLFSSYVANVLPELGEQSIEQTTFYEYLARRLQGEFVVEDGFDQLERLLNLEDGTQADIQMFSASWKASSAFADAIHEYVSQLAPSGMRFLPIRFMDRTIMTANEVAAIFAQTEAHWRMPLRIEAVQKELLARVDAFAQEELSAAWVEDELELMSDEDYQRVHQKVEKRRRHAKHLFDDAQAERNELAQLLLNRRLKPVRRFIQRLAFVDVPAIYQQWFEQALAGNVPTPSGVDINLWRSVCANTIRALEAQRLPYEDATPYLYMKELLLGQAVNTAMRHVFIDEAQDYSSLQLHVIRRLFPRSRLTLLGDPNQAIYAHDPGMAVISELRHSFPGFTSIELTQSYRSTAPIVRFTRGMAREGAAIVAFDREGPLPLVQQVASDGQVQLIRTWIGDYQSAGYQSIAVICRTQQETNRLAEQLNRAGCDVRCMDKTTGTFAAGVVAVPAYLAKGVEFDGVIVADGSASAYRREFERQLFYTACTRAMHELRIACVGNPNRWIAEQPADTYARV</sequence>
<dbReference type="PROSITE" id="PS51198">
    <property type="entry name" value="UVRD_HELICASE_ATP_BIND"/>
    <property type="match status" value="1"/>
</dbReference>
<dbReference type="GO" id="GO:0043138">
    <property type="term" value="F:3'-5' DNA helicase activity"/>
    <property type="evidence" value="ECO:0007669"/>
    <property type="project" value="TreeGrafter"/>
</dbReference>
<dbReference type="InterPro" id="IPR048228">
    <property type="entry name" value="HelD_bacillota"/>
</dbReference>
<evidence type="ECO:0000259" key="6">
    <source>
        <dbReference type="PROSITE" id="PS51198"/>
    </source>
</evidence>
<dbReference type="GO" id="GO:0000725">
    <property type="term" value="P:recombinational repair"/>
    <property type="evidence" value="ECO:0007669"/>
    <property type="project" value="TreeGrafter"/>
</dbReference>
<dbReference type="Pfam" id="PF00580">
    <property type="entry name" value="UvrD-helicase"/>
    <property type="match status" value="1"/>
</dbReference>
<gene>
    <name evidence="7" type="ORF">C7445_10758</name>
</gene>